<name>A0A370H6K7_9NOCA</name>
<keyword evidence="1" id="KW-0472">Membrane</keyword>
<feature type="transmembrane region" description="Helical" evidence="1">
    <location>
        <begin position="97"/>
        <end position="117"/>
    </location>
</feature>
<organism evidence="2 3">
    <name type="scientific">Nocardia mexicana</name>
    <dbReference type="NCBI Taxonomy" id="279262"/>
    <lineage>
        <taxon>Bacteria</taxon>
        <taxon>Bacillati</taxon>
        <taxon>Actinomycetota</taxon>
        <taxon>Actinomycetes</taxon>
        <taxon>Mycobacteriales</taxon>
        <taxon>Nocardiaceae</taxon>
        <taxon>Nocardia</taxon>
    </lineage>
</organism>
<protein>
    <submittedName>
        <fullName evidence="2">Uncharacterized protein</fullName>
    </submittedName>
</protein>
<evidence type="ECO:0000313" key="2">
    <source>
        <dbReference type="EMBL" id="RDI52016.1"/>
    </source>
</evidence>
<dbReference type="STRING" id="1210089.GCA_001613165_06227"/>
<keyword evidence="1" id="KW-1133">Transmembrane helix</keyword>
<dbReference type="Proteomes" id="UP000255355">
    <property type="component" value="Unassembled WGS sequence"/>
</dbReference>
<dbReference type="AlphaFoldDB" id="A0A370H6K7"/>
<feature type="transmembrane region" description="Helical" evidence="1">
    <location>
        <begin position="61"/>
        <end position="85"/>
    </location>
</feature>
<proteinExistence type="predicted"/>
<feature type="transmembrane region" description="Helical" evidence="1">
    <location>
        <begin position="123"/>
        <end position="146"/>
    </location>
</feature>
<dbReference type="EMBL" id="QQAZ01000004">
    <property type="protein sequence ID" value="RDI52016.1"/>
    <property type="molecule type" value="Genomic_DNA"/>
</dbReference>
<comment type="caution">
    <text evidence="2">The sequence shown here is derived from an EMBL/GenBank/DDBJ whole genome shotgun (WGS) entry which is preliminary data.</text>
</comment>
<accession>A0A370H6K7</accession>
<feature type="transmembrane region" description="Helical" evidence="1">
    <location>
        <begin position="12"/>
        <end position="30"/>
    </location>
</feature>
<sequence>MAVPDDVRTAGQLWWGVVGFGVVRLVAGAIDRFTGRRKLAEDLYDQVHAQQPQASLAQVELIVSVMQVLIVVFGLALAVGVLAVVHQLRRGKLWARTLLDIAAAVLVFGAIGTMVGLGTMNGIAPLLAGAAAILQAVLAGGALFLCRRKESEAYFRLNGR</sequence>
<evidence type="ECO:0000256" key="1">
    <source>
        <dbReference type="SAM" id="Phobius"/>
    </source>
</evidence>
<reference evidence="2 3" key="1">
    <citation type="submission" date="2018-07" db="EMBL/GenBank/DDBJ databases">
        <title>Genomic Encyclopedia of Type Strains, Phase IV (KMG-IV): sequencing the most valuable type-strain genomes for metagenomic binning, comparative biology and taxonomic classification.</title>
        <authorList>
            <person name="Goeker M."/>
        </authorList>
    </citation>
    <scope>NUCLEOTIDE SEQUENCE [LARGE SCALE GENOMIC DNA]</scope>
    <source>
        <strain evidence="2 3">DSM 44952</strain>
    </source>
</reference>
<evidence type="ECO:0000313" key="3">
    <source>
        <dbReference type="Proteomes" id="UP000255355"/>
    </source>
</evidence>
<keyword evidence="1" id="KW-0812">Transmembrane</keyword>
<gene>
    <name evidence="2" type="ORF">DFR68_104504</name>
</gene>
<keyword evidence="3" id="KW-1185">Reference proteome</keyword>